<accession>A0AC61D7P2</accession>
<sequence>MQMKELFRVILYSFFMITTGSIFAAALFITFLIPEARFGVEILWQIISISLLSSLLSIVFYSQRELSKRESIVRQGIHYILINMILISSGYYFEWFKFSEVRKLIIFIALVLVVYMSVRIGIFVSEQKEANKLNEKIKEYQKN</sequence>
<comment type="caution">
    <text evidence="1">The sequence shown here is derived from an EMBL/GenBank/DDBJ whole genome shotgun (WGS) entry which is preliminary data.</text>
</comment>
<name>A0AC61D7P2_9FIRM</name>
<dbReference type="Proteomes" id="UP000224460">
    <property type="component" value="Unassembled WGS sequence"/>
</dbReference>
<evidence type="ECO:0000313" key="2">
    <source>
        <dbReference type="Proteomes" id="UP000224460"/>
    </source>
</evidence>
<reference evidence="1" key="1">
    <citation type="submission" date="2017-10" db="EMBL/GenBank/DDBJ databases">
        <title>Genome sequence of cellulolytic Lachnospiraceae bacterium XHS1971 isolated from hotspring sediment.</title>
        <authorList>
            <person name="Vasudevan G."/>
            <person name="Joshi A.J."/>
            <person name="Hivarkar S."/>
            <person name="Lanjekar V.B."/>
            <person name="Dhakephalkar P.K."/>
            <person name="Dagar S."/>
        </authorList>
    </citation>
    <scope>NUCLEOTIDE SEQUENCE</scope>
    <source>
        <strain evidence="1">XHS1971</strain>
    </source>
</reference>
<gene>
    <name evidence="1" type="ORF">CS063_16445</name>
</gene>
<protein>
    <submittedName>
        <fullName evidence="1">Uncharacterized protein</fullName>
    </submittedName>
</protein>
<dbReference type="EMBL" id="PEDL01000034">
    <property type="protein sequence ID" value="PHV69303.1"/>
    <property type="molecule type" value="Genomic_DNA"/>
</dbReference>
<proteinExistence type="predicted"/>
<keyword evidence="2" id="KW-1185">Reference proteome</keyword>
<organism evidence="1 2">
    <name type="scientific">Sporanaerobium hydrogeniformans</name>
    <dbReference type="NCBI Taxonomy" id="3072179"/>
    <lineage>
        <taxon>Bacteria</taxon>
        <taxon>Bacillati</taxon>
        <taxon>Bacillota</taxon>
        <taxon>Clostridia</taxon>
        <taxon>Lachnospirales</taxon>
        <taxon>Lachnospiraceae</taxon>
        <taxon>Sporanaerobium</taxon>
    </lineage>
</organism>
<evidence type="ECO:0000313" key="1">
    <source>
        <dbReference type="EMBL" id="PHV69303.1"/>
    </source>
</evidence>